<feature type="domain" description="Bacteriophage T5 Orf172 DNA-binding" evidence="1">
    <location>
        <begin position="284"/>
        <end position="379"/>
    </location>
</feature>
<comment type="caution">
    <text evidence="2">The sequence shown here is derived from an EMBL/GenBank/DDBJ whole genome shotgun (WGS) entry which is preliminary data.</text>
</comment>
<evidence type="ECO:0000259" key="1">
    <source>
        <dbReference type="SMART" id="SM00974"/>
    </source>
</evidence>
<dbReference type="Pfam" id="PF13455">
    <property type="entry name" value="MUG113"/>
    <property type="match status" value="1"/>
</dbReference>
<dbReference type="EMBL" id="WMIF01000003">
    <property type="protein sequence ID" value="MTH33555.1"/>
    <property type="molecule type" value="Genomic_DNA"/>
</dbReference>
<dbReference type="AlphaFoldDB" id="A0A844H0K7"/>
<evidence type="ECO:0000313" key="2">
    <source>
        <dbReference type="EMBL" id="MTH33555.1"/>
    </source>
</evidence>
<dbReference type="Proteomes" id="UP000442533">
    <property type="component" value="Unassembled WGS sequence"/>
</dbReference>
<name>A0A844H0K7_9RHOB</name>
<evidence type="ECO:0000313" key="3">
    <source>
        <dbReference type="Proteomes" id="UP000442533"/>
    </source>
</evidence>
<gene>
    <name evidence="2" type="ORF">GL279_02955</name>
</gene>
<proteinExistence type="predicted"/>
<protein>
    <submittedName>
        <fullName evidence="2">GIY-YIG nuclease family protein</fullName>
    </submittedName>
</protein>
<sequence>MRPTLDEIFDEPDEFGLLDVKLRSGRAAAGTDKGLQVIGQVNAFVATHGRAPSVEAADHDEMRLAIIWAAIAKDPSAQVIEADMHGLLSPPTQPQPSWRDEPLAEAVPDSLDDIFDDDELDVDPSLITLRHTTAAVYRHQPDHRADFVPCRDFEQYRARFEQMQAMLEEGEREATPVKKWAVLEPLEGDFFIRNGLLALIAEKSEMTTRGGSRDHRLRVIFSNATESDPLMSSFRKSLNDDKTARMVQKVGLGPLDPDWEADQLEMTGTIYVARSRSDDPTISEQRMILHKIGVTSQDVQRRVADARNDPTFLLAPVEIVATYSLKNLPRRRVEQLLHKFFAAARPAELQVADRFGRKVHPKEWFYVLPEHVGQAAKLIGDGTLHQFYYDVSNQEIRRKADV</sequence>
<keyword evidence="3" id="KW-1185">Reference proteome</keyword>
<dbReference type="RefSeq" id="WP_155063137.1">
    <property type="nucleotide sequence ID" value="NZ_WMIF01000003.1"/>
</dbReference>
<dbReference type="SMART" id="SM00974">
    <property type="entry name" value="T5orf172"/>
    <property type="match status" value="1"/>
</dbReference>
<dbReference type="OrthoDB" id="9814995at2"/>
<accession>A0A844H0K7</accession>
<organism evidence="2 3">
    <name type="scientific">Paracoccus limosus</name>
    <dbReference type="NCBI Taxonomy" id="913252"/>
    <lineage>
        <taxon>Bacteria</taxon>
        <taxon>Pseudomonadati</taxon>
        <taxon>Pseudomonadota</taxon>
        <taxon>Alphaproteobacteria</taxon>
        <taxon>Rhodobacterales</taxon>
        <taxon>Paracoccaceae</taxon>
        <taxon>Paracoccus</taxon>
    </lineage>
</organism>
<reference evidence="2 3" key="1">
    <citation type="submission" date="2019-11" db="EMBL/GenBank/DDBJ databases">
        <authorList>
            <person name="Dong K."/>
        </authorList>
    </citation>
    <scope>NUCLEOTIDE SEQUENCE [LARGE SCALE GENOMIC DNA]</scope>
    <source>
        <strain evidence="2 3">JCM 17370</strain>
    </source>
</reference>
<dbReference type="InterPro" id="IPR018306">
    <property type="entry name" value="Phage_T5_Orf172_DNA-bd"/>
</dbReference>